<dbReference type="InterPro" id="IPR054055">
    <property type="entry name" value="YpzH"/>
</dbReference>
<dbReference type="RefSeq" id="WP_277731057.1">
    <property type="nucleotide sequence ID" value="NZ_CP120733.1"/>
</dbReference>
<keyword evidence="2" id="KW-1185">Reference proteome</keyword>
<dbReference type="Proteomes" id="UP001222800">
    <property type="component" value="Chromosome"/>
</dbReference>
<dbReference type="Pfam" id="PF21835">
    <property type="entry name" value="YIEGIA_cap"/>
    <property type="match status" value="1"/>
</dbReference>
<reference evidence="1 2" key="1">
    <citation type="submission" date="2023-03" db="EMBL/GenBank/DDBJ databases">
        <title>Complete genome sequence of Tepidibacter sp. SWIR-1, isolated from a deep-sea hydrothermal vent.</title>
        <authorList>
            <person name="Li X."/>
        </authorList>
    </citation>
    <scope>NUCLEOTIDE SEQUENCE [LARGE SCALE GENOMIC DNA]</scope>
    <source>
        <strain evidence="1 2">SWIR-1</strain>
    </source>
</reference>
<dbReference type="EMBL" id="CP120733">
    <property type="protein sequence ID" value="WFD09136.1"/>
    <property type="molecule type" value="Genomic_DNA"/>
</dbReference>
<gene>
    <name evidence="1" type="ORF">P4S50_12150</name>
</gene>
<evidence type="ECO:0000313" key="1">
    <source>
        <dbReference type="EMBL" id="WFD09136.1"/>
    </source>
</evidence>
<sequence length="63" mass="7202">MDIGLNDYIIAIVTTDKDMKSNTVPIFYAKDRDDLEKRSLMISKCVTGMVHDVLNDTFIIVKH</sequence>
<organism evidence="1 2">
    <name type="scientific">Tepidibacter hydrothermalis</name>
    <dbReference type="NCBI Taxonomy" id="3036126"/>
    <lineage>
        <taxon>Bacteria</taxon>
        <taxon>Bacillati</taxon>
        <taxon>Bacillota</taxon>
        <taxon>Clostridia</taxon>
        <taxon>Peptostreptococcales</taxon>
        <taxon>Peptostreptococcaceae</taxon>
        <taxon>Tepidibacter</taxon>
    </lineage>
</organism>
<protein>
    <submittedName>
        <fullName evidence="1">Uncharacterized protein</fullName>
    </submittedName>
</protein>
<proteinExistence type="predicted"/>
<evidence type="ECO:0000313" key="2">
    <source>
        <dbReference type="Proteomes" id="UP001222800"/>
    </source>
</evidence>
<name>A0ABY8E8J0_9FIRM</name>
<accession>A0ABY8E8J0</accession>